<feature type="transmembrane region" description="Helical" evidence="1">
    <location>
        <begin position="331"/>
        <end position="352"/>
    </location>
</feature>
<dbReference type="Gene3D" id="1.20.1640.10">
    <property type="entry name" value="Multidrug efflux transporter AcrB transmembrane domain"/>
    <property type="match status" value="1"/>
</dbReference>
<organism evidence="2 3">
    <name type="scientific">Chitinimonas arctica</name>
    <dbReference type="NCBI Taxonomy" id="2594795"/>
    <lineage>
        <taxon>Bacteria</taxon>
        <taxon>Pseudomonadati</taxon>
        <taxon>Pseudomonadota</taxon>
        <taxon>Betaproteobacteria</taxon>
        <taxon>Neisseriales</taxon>
        <taxon>Chitinibacteraceae</taxon>
        <taxon>Chitinimonas</taxon>
    </lineage>
</organism>
<dbReference type="InterPro" id="IPR001036">
    <property type="entry name" value="Acrflvin-R"/>
</dbReference>
<dbReference type="Proteomes" id="UP000317550">
    <property type="component" value="Chromosome"/>
</dbReference>
<protein>
    <submittedName>
        <fullName evidence="2">Efflux RND transporter permease subunit</fullName>
    </submittedName>
</protein>
<dbReference type="SUPFAM" id="SSF82714">
    <property type="entry name" value="Multidrug efflux transporter AcrB TolC docking domain, DN and DC subdomains"/>
    <property type="match status" value="1"/>
</dbReference>
<sequence>MPGLAGLFLARADCVYLTSCGSPRFVLVMDQNLGASNFVQFIILAKDAEARDALKLKVEGLFAKGFENVRARARILPNGPPAPYPVMLRVSGPGHDQVVKLAEQVAAAVAGQATTRDTHLEWQQKTKVLKLEVDQDKARALGLVPEQLAFDLKSQLAGAPIAQFRERDKLVDIVVRLDRSETTDLGRIAELPVSLGSGRFVPLAQVARISLEAEHGMIWRRNRLPTITVQADVVSGAKGNDVTLAVYEQLSELRAKLPEGYKIEVGGGAEDSAKSMDQLAQTLPLMLFSIMVLLMIQLQSITRMLLVLFTAPLGLIGVNIFLILFNQPMGFVAQLGVIALAGMIMRNSVILIDQIEKQIALGQTPWQAIIDSALLRFRPIMLTAAAAILGMIPLTHSAFWGPMAVAIMGGLLVATALTLLSLPAMYAVCYRVKEPS</sequence>
<dbReference type="KEGG" id="cari:FNU76_00050"/>
<dbReference type="Gene3D" id="3.30.70.1440">
    <property type="entry name" value="Multidrug efflux transporter AcrB pore domain"/>
    <property type="match status" value="1"/>
</dbReference>
<keyword evidence="1" id="KW-0812">Transmembrane</keyword>
<dbReference type="GO" id="GO:0005886">
    <property type="term" value="C:plasma membrane"/>
    <property type="evidence" value="ECO:0007669"/>
    <property type="project" value="TreeGrafter"/>
</dbReference>
<dbReference type="SUPFAM" id="SSF82866">
    <property type="entry name" value="Multidrug efflux transporter AcrB transmembrane domain"/>
    <property type="match status" value="1"/>
</dbReference>
<evidence type="ECO:0000313" key="2">
    <source>
        <dbReference type="EMBL" id="QDQ24859.1"/>
    </source>
</evidence>
<dbReference type="AlphaFoldDB" id="A0A516S9N3"/>
<dbReference type="PANTHER" id="PTHR32063:SF18">
    <property type="entry name" value="CATION EFFLUX SYSTEM PROTEIN"/>
    <property type="match status" value="1"/>
</dbReference>
<evidence type="ECO:0000313" key="3">
    <source>
        <dbReference type="Proteomes" id="UP000317550"/>
    </source>
</evidence>
<proteinExistence type="predicted"/>
<dbReference type="InterPro" id="IPR027463">
    <property type="entry name" value="AcrB_DN_DC_subdom"/>
</dbReference>
<dbReference type="Gene3D" id="3.30.70.1430">
    <property type="entry name" value="Multidrug efflux transporter AcrB pore domain"/>
    <property type="match status" value="1"/>
</dbReference>
<feature type="transmembrane region" description="Helical" evidence="1">
    <location>
        <begin position="404"/>
        <end position="429"/>
    </location>
</feature>
<name>A0A516S9N3_9NEIS</name>
<dbReference type="GO" id="GO:0042910">
    <property type="term" value="F:xenobiotic transmembrane transporter activity"/>
    <property type="evidence" value="ECO:0007669"/>
    <property type="project" value="TreeGrafter"/>
</dbReference>
<feature type="transmembrane region" description="Helical" evidence="1">
    <location>
        <begin position="279"/>
        <end position="298"/>
    </location>
</feature>
<gene>
    <name evidence="2" type="ORF">FNU76_00050</name>
</gene>
<evidence type="ECO:0000256" key="1">
    <source>
        <dbReference type="SAM" id="Phobius"/>
    </source>
</evidence>
<dbReference type="Gene3D" id="3.30.2090.10">
    <property type="entry name" value="Multidrug efflux transporter AcrB TolC docking domain, DN and DC subdomains"/>
    <property type="match status" value="1"/>
</dbReference>
<dbReference type="PANTHER" id="PTHR32063">
    <property type="match status" value="1"/>
</dbReference>
<dbReference type="Pfam" id="PF00873">
    <property type="entry name" value="ACR_tran"/>
    <property type="match status" value="1"/>
</dbReference>
<keyword evidence="1" id="KW-1133">Transmembrane helix</keyword>
<dbReference type="EMBL" id="CP041730">
    <property type="protein sequence ID" value="QDQ24859.1"/>
    <property type="molecule type" value="Genomic_DNA"/>
</dbReference>
<feature type="transmembrane region" description="Helical" evidence="1">
    <location>
        <begin position="373"/>
        <end position="392"/>
    </location>
</feature>
<keyword evidence="1" id="KW-0472">Membrane</keyword>
<reference evidence="3" key="1">
    <citation type="submission" date="2019-07" db="EMBL/GenBank/DDBJ databases">
        <title>Chitinimonas sp. nov., isolated from Ny-Alesund, arctica soil.</title>
        <authorList>
            <person name="Xu Q."/>
            <person name="Peng F."/>
        </authorList>
    </citation>
    <scope>NUCLEOTIDE SEQUENCE [LARGE SCALE GENOMIC DNA]</scope>
    <source>
        <strain evidence="3">R3-44</strain>
    </source>
</reference>
<feature type="transmembrane region" description="Helical" evidence="1">
    <location>
        <begin position="305"/>
        <end position="325"/>
    </location>
</feature>
<keyword evidence="3" id="KW-1185">Reference proteome</keyword>
<dbReference type="OrthoDB" id="3306666at2"/>
<accession>A0A516S9N3</accession>
<dbReference type="PRINTS" id="PR00702">
    <property type="entry name" value="ACRIFLAVINRP"/>
</dbReference>